<keyword evidence="8 9" id="KW-0676">Redox-active center</keyword>
<dbReference type="InterPro" id="IPR005982">
    <property type="entry name" value="Thioredox_Rdtase"/>
</dbReference>
<comment type="similarity">
    <text evidence="2 9">Belongs to the class-II pyridine nucleotide-disulfide oxidoreductase family.</text>
</comment>
<dbReference type="InterPro" id="IPR036188">
    <property type="entry name" value="FAD/NAD-bd_sf"/>
</dbReference>
<reference evidence="11" key="1">
    <citation type="submission" date="2022-05" db="EMBL/GenBank/DDBJ databases">
        <title>Impact of host demography and evolutionary history on endosymbiont molecular evolution: a test in carpenter ants (Genus Camponotus) and their Blochmannia endosymbionts.</title>
        <authorList>
            <person name="Manthey J.D."/>
            <person name="Giron J.C."/>
            <person name="Hruska J.P."/>
        </authorList>
    </citation>
    <scope>NUCLEOTIDE SEQUENCE</scope>
    <source>
        <strain evidence="11">C-039</strain>
    </source>
</reference>
<dbReference type="GO" id="GO:0050660">
    <property type="term" value="F:flavin adenine dinucleotide binding"/>
    <property type="evidence" value="ECO:0007669"/>
    <property type="project" value="UniProtKB-ARBA"/>
</dbReference>
<dbReference type="InterPro" id="IPR050097">
    <property type="entry name" value="Ferredoxin-NADP_redctase_2"/>
</dbReference>
<accession>A0A9Q8X2R3</accession>
<protein>
    <recommendedName>
        <fullName evidence="9">Thioredoxin reductase</fullName>
        <ecNumber evidence="9">1.8.1.9</ecNumber>
    </recommendedName>
</protein>
<sequence length="323" mass="35232">MTKIKKHCKLLILGTGPAGYTAAIYAARANLDPVLITGLEMGGQLNTTTDIENWPGDPKNLTGPILMNRMNTHAIHLNTEIISDYIIKVNFKKYPFYLCGNMYEYTCDSLIISTGGSARNLGIPSEEKYRGKGVSSCATCDGFFFKNQIVAVVGGGSTAVEESLYLSNIAEEIHLIHRRNQFRAEKILIDRLMKKVKNGNIFLHLNHTVEEILGDGTNVTGLYLKNMTQQDKKHTITVQGVFIAIGYTPNTSIFSNQLILNNGYINVQSGTNGNTTATSIPGIFAAGDVIDHNYRQAITAAGSGCMAALDAERYLSAIKLTVT</sequence>
<keyword evidence="7" id="KW-1015">Disulfide bond</keyword>
<evidence type="ECO:0000256" key="9">
    <source>
        <dbReference type="RuleBase" id="RU003880"/>
    </source>
</evidence>
<dbReference type="GO" id="GO:0019430">
    <property type="term" value="P:removal of superoxide radicals"/>
    <property type="evidence" value="ECO:0007669"/>
    <property type="project" value="UniProtKB-UniRule"/>
</dbReference>
<evidence type="ECO:0000259" key="10">
    <source>
        <dbReference type="Pfam" id="PF07992"/>
    </source>
</evidence>
<keyword evidence="5 9" id="KW-0274">FAD</keyword>
<dbReference type="NCBIfam" id="TIGR01292">
    <property type="entry name" value="TRX_reduct"/>
    <property type="match status" value="1"/>
</dbReference>
<dbReference type="Proteomes" id="UP001056209">
    <property type="component" value="Chromosome"/>
</dbReference>
<dbReference type="PRINTS" id="PR00368">
    <property type="entry name" value="FADPNR"/>
</dbReference>
<dbReference type="AlphaFoldDB" id="A0A9Q8X2R3"/>
<evidence type="ECO:0000256" key="4">
    <source>
        <dbReference type="ARBA" id="ARBA00022630"/>
    </source>
</evidence>
<evidence type="ECO:0000256" key="8">
    <source>
        <dbReference type="ARBA" id="ARBA00023284"/>
    </source>
</evidence>
<dbReference type="PRINTS" id="PR00469">
    <property type="entry name" value="PNDRDTASEII"/>
</dbReference>
<name>A0A9Q8X2R3_9ENTR</name>
<dbReference type="GO" id="GO:0032991">
    <property type="term" value="C:protein-containing complex"/>
    <property type="evidence" value="ECO:0007669"/>
    <property type="project" value="UniProtKB-ARBA"/>
</dbReference>
<keyword evidence="4 9" id="KW-0285">Flavoprotein</keyword>
<comment type="cofactor">
    <cofactor evidence="1 9">
        <name>FAD</name>
        <dbReference type="ChEBI" id="CHEBI:57692"/>
    </cofactor>
</comment>
<dbReference type="FunFam" id="3.50.50.60:FF:000007">
    <property type="entry name" value="Alkyl hydroperoxide reductase, F subunit"/>
    <property type="match status" value="1"/>
</dbReference>
<dbReference type="SUPFAM" id="SSF51905">
    <property type="entry name" value="FAD/NAD(P)-binding domain"/>
    <property type="match status" value="1"/>
</dbReference>
<evidence type="ECO:0000256" key="7">
    <source>
        <dbReference type="ARBA" id="ARBA00023157"/>
    </source>
</evidence>
<evidence type="ECO:0000313" key="11">
    <source>
        <dbReference type="EMBL" id="URJ28371.1"/>
    </source>
</evidence>
<dbReference type="PANTHER" id="PTHR48105">
    <property type="entry name" value="THIOREDOXIN REDUCTASE 1-RELATED-RELATED"/>
    <property type="match status" value="1"/>
</dbReference>
<dbReference type="GO" id="GO:0005829">
    <property type="term" value="C:cytosol"/>
    <property type="evidence" value="ECO:0007669"/>
    <property type="project" value="UniProtKB-ARBA"/>
</dbReference>
<comment type="subunit">
    <text evidence="3 9">Homodimer.</text>
</comment>
<dbReference type="Gene3D" id="3.50.50.60">
    <property type="entry name" value="FAD/NAD(P)-binding domain"/>
    <property type="match status" value="2"/>
</dbReference>
<dbReference type="EMBL" id="CP097753">
    <property type="protein sequence ID" value="URJ28371.1"/>
    <property type="molecule type" value="Genomic_DNA"/>
</dbReference>
<evidence type="ECO:0000313" key="12">
    <source>
        <dbReference type="Proteomes" id="UP001056209"/>
    </source>
</evidence>
<dbReference type="InterPro" id="IPR023753">
    <property type="entry name" value="FAD/NAD-binding_dom"/>
</dbReference>
<dbReference type="EC" id="1.8.1.9" evidence="9"/>
<evidence type="ECO:0000256" key="2">
    <source>
        <dbReference type="ARBA" id="ARBA00009333"/>
    </source>
</evidence>
<dbReference type="Pfam" id="PF07992">
    <property type="entry name" value="Pyr_redox_2"/>
    <property type="match status" value="1"/>
</dbReference>
<organism evidence="11 12">
    <name type="scientific">Candidatus Blochmannia vicinus</name>
    <name type="common">nom. nud.</name>
    <dbReference type="NCBI Taxonomy" id="251540"/>
    <lineage>
        <taxon>Bacteria</taxon>
        <taxon>Pseudomonadati</taxon>
        <taxon>Pseudomonadota</taxon>
        <taxon>Gammaproteobacteria</taxon>
        <taxon>Enterobacterales</taxon>
        <taxon>Enterobacteriaceae</taxon>
        <taxon>ant endosymbionts</taxon>
        <taxon>Candidatus Blochmanniella</taxon>
    </lineage>
</organism>
<dbReference type="GO" id="GO:0004791">
    <property type="term" value="F:thioredoxin-disulfide reductase (NADPH) activity"/>
    <property type="evidence" value="ECO:0007669"/>
    <property type="project" value="UniProtKB-UniRule"/>
</dbReference>
<gene>
    <name evidence="11" type="primary">trxB</name>
    <name evidence="11" type="ORF">M9393_01265</name>
</gene>
<feature type="domain" description="FAD/NAD(P)-binding" evidence="10">
    <location>
        <begin position="9"/>
        <end position="304"/>
    </location>
</feature>
<proteinExistence type="inferred from homology"/>
<dbReference type="RefSeq" id="WP_250248827.1">
    <property type="nucleotide sequence ID" value="NZ_CP097753.1"/>
</dbReference>
<keyword evidence="6 9" id="KW-0560">Oxidoreductase</keyword>
<evidence type="ECO:0000256" key="1">
    <source>
        <dbReference type="ARBA" id="ARBA00001974"/>
    </source>
</evidence>
<evidence type="ECO:0000256" key="3">
    <source>
        <dbReference type="ARBA" id="ARBA00011738"/>
    </source>
</evidence>
<evidence type="ECO:0000256" key="5">
    <source>
        <dbReference type="ARBA" id="ARBA00022827"/>
    </source>
</evidence>
<evidence type="ECO:0000256" key="6">
    <source>
        <dbReference type="ARBA" id="ARBA00023002"/>
    </source>
</evidence>
<comment type="catalytic activity">
    <reaction evidence="9">
        <text>[thioredoxin]-dithiol + NADP(+) = [thioredoxin]-disulfide + NADPH + H(+)</text>
        <dbReference type="Rhea" id="RHEA:20345"/>
        <dbReference type="Rhea" id="RHEA-COMP:10698"/>
        <dbReference type="Rhea" id="RHEA-COMP:10700"/>
        <dbReference type="ChEBI" id="CHEBI:15378"/>
        <dbReference type="ChEBI" id="CHEBI:29950"/>
        <dbReference type="ChEBI" id="CHEBI:50058"/>
        <dbReference type="ChEBI" id="CHEBI:57783"/>
        <dbReference type="ChEBI" id="CHEBI:58349"/>
        <dbReference type="EC" id="1.8.1.9"/>
    </reaction>
</comment>